<feature type="signal peptide" evidence="4">
    <location>
        <begin position="1"/>
        <end position="19"/>
    </location>
</feature>
<dbReference type="PROSITE" id="PS51155">
    <property type="entry name" value="CHIT_BIND_RR_2"/>
    <property type="match status" value="1"/>
</dbReference>
<feature type="chain" id="PRO_5036320797" evidence="4">
    <location>
        <begin position="20"/>
        <end position="164"/>
    </location>
</feature>
<accession>A0A2P2I4P9</accession>
<dbReference type="EMBL" id="IACF01003243">
    <property type="protein sequence ID" value="LAB68866.1"/>
    <property type="molecule type" value="mRNA"/>
</dbReference>
<sequence>MVNIAAVAAALALVTVVAALPDDSYHPQPKHAYKSAPKPYNFAYGVIDPYQGINFGQTEESDGNQVRGSYTVQLPDGRKQIVTYIADHKTGYHADVKYEGKAQYPPKSEHPPFIVRPKDIGYHAPEPSYHAPEPSYHEPAHIPTYHEPPHVPTYHEPPHAPTYH</sequence>
<evidence type="ECO:0000256" key="3">
    <source>
        <dbReference type="SAM" id="MobiDB-lite"/>
    </source>
</evidence>
<dbReference type="GO" id="GO:0005615">
    <property type="term" value="C:extracellular space"/>
    <property type="evidence" value="ECO:0007669"/>
    <property type="project" value="TreeGrafter"/>
</dbReference>
<dbReference type="EMBL" id="IACT01003640">
    <property type="protein sequence ID" value="LAC22872.1"/>
    <property type="molecule type" value="mRNA"/>
</dbReference>
<dbReference type="Pfam" id="PF00379">
    <property type="entry name" value="Chitin_bind_4"/>
    <property type="match status" value="1"/>
</dbReference>
<dbReference type="PROSITE" id="PS00233">
    <property type="entry name" value="CHIT_BIND_RR_1"/>
    <property type="match status" value="1"/>
</dbReference>
<evidence type="ECO:0000313" key="6">
    <source>
        <dbReference type="EMBL" id="LAC22872.1"/>
    </source>
</evidence>
<organism evidence="5">
    <name type="scientific">Hirondellea gigas</name>
    <dbReference type="NCBI Taxonomy" id="1518452"/>
    <lineage>
        <taxon>Eukaryota</taxon>
        <taxon>Metazoa</taxon>
        <taxon>Ecdysozoa</taxon>
        <taxon>Arthropoda</taxon>
        <taxon>Crustacea</taxon>
        <taxon>Multicrustacea</taxon>
        <taxon>Malacostraca</taxon>
        <taxon>Eumalacostraca</taxon>
        <taxon>Peracarida</taxon>
        <taxon>Amphipoda</taxon>
        <taxon>Amphilochidea</taxon>
        <taxon>Lysianassida</taxon>
        <taxon>Lysianassidira</taxon>
        <taxon>Lysianassoidea</taxon>
        <taxon>Lysianassidae</taxon>
        <taxon>Hirondellea</taxon>
    </lineage>
</organism>
<feature type="region of interest" description="Disordered" evidence="3">
    <location>
        <begin position="123"/>
        <end position="164"/>
    </location>
</feature>
<evidence type="ECO:0000313" key="5">
    <source>
        <dbReference type="EMBL" id="LAB68866.1"/>
    </source>
</evidence>
<evidence type="ECO:0000256" key="2">
    <source>
        <dbReference type="PROSITE-ProRule" id="PRU00497"/>
    </source>
</evidence>
<name>A0A2P2I4P9_9CRUS</name>
<proteinExistence type="evidence at transcript level"/>
<dbReference type="InterPro" id="IPR031311">
    <property type="entry name" value="CHIT_BIND_RR_consensus"/>
</dbReference>
<keyword evidence="4" id="KW-0732">Signal</keyword>
<dbReference type="InterPro" id="IPR051217">
    <property type="entry name" value="Insect_Cuticle_Struc_Prot"/>
</dbReference>
<evidence type="ECO:0000256" key="4">
    <source>
        <dbReference type="SAM" id="SignalP"/>
    </source>
</evidence>
<dbReference type="GO" id="GO:0042302">
    <property type="term" value="F:structural constituent of cuticle"/>
    <property type="evidence" value="ECO:0007669"/>
    <property type="project" value="UniProtKB-UniRule"/>
</dbReference>
<reference evidence="5" key="2">
    <citation type="journal article" date="2018" name="Biosci. Biotechnol. Biochem.">
        <title>Polysaccharide hydrolase of the hadal zone amphipods Hirondellea gigas.</title>
        <authorList>
            <person name="Kobayashi H."/>
            <person name="Nagahama T."/>
            <person name="Arai W."/>
            <person name="Sasagawa Y."/>
            <person name="Umeda M."/>
            <person name="Hayashi T."/>
            <person name="Nikaido I."/>
            <person name="Watanabe H."/>
            <person name="Oguri K."/>
            <person name="Kitazato H."/>
            <person name="Fujioka K."/>
            <person name="Kido Y."/>
            <person name="Takami H."/>
        </authorList>
    </citation>
    <scope>NUCLEOTIDE SEQUENCE</scope>
    <source>
        <tissue evidence="5">Whole body</tissue>
    </source>
</reference>
<dbReference type="PANTHER" id="PTHR12236">
    <property type="entry name" value="STRUCTURAL CONTITUENT OF CUTICLE"/>
    <property type="match status" value="1"/>
</dbReference>
<protein>
    <submittedName>
        <fullName evidence="5">Cuticle protein 18.6-like</fullName>
    </submittedName>
</protein>
<dbReference type="AlphaFoldDB" id="A0A2P2I4P9"/>
<dbReference type="PANTHER" id="PTHR12236:SF79">
    <property type="entry name" value="CUTICULAR PROTEIN 50CB-RELATED"/>
    <property type="match status" value="1"/>
</dbReference>
<keyword evidence="1 2" id="KW-0193">Cuticle</keyword>
<dbReference type="InterPro" id="IPR000618">
    <property type="entry name" value="Insect_cuticle"/>
</dbReference>
<dbReference type="PRINTS" id="PR00947">
    <property type="entry name" value="CUTICLE"/>
</dbReference>
<evidence type="ECO:0000256" key="1">
    <source>
        <dbReference type="ARBA" id="ARBA00022460"/>
    </source>
</evidence>
<dbReference type="GO" id="GO:0031012">
    <property type="term" value="C:extracellular matrix"/>
    <property type="evidence" value="ECO:0007669"/>
    <property type="project" value="TreeGrafter"/>
</dbReference>
<reference evidence="6" key="1">
    <citation type="submission" date="2017-11" db="EMBL/GenBank/DDBJ databases">
        <title>The sensing device of the deep-sea amphipod.</title>
        <authorList>
            <person name="Kobayashi H."/>
            <person name="Nagahama T."/>
            <person name="Arai W."/>
            <person name="Sasagawa Y."/>
            <person name="Umeda M."/>
            <person name="Hayashi T."/>
            <person name="Nikaido I."/>
            <person name="Watanabe H."/>
            <person name="Oguri K."/>
            <person name="Kitazato H."/>
            <person name="Fujioka K."/>
            <person name="Kido Y."/>
            <person name="Takami H."/>
        </authorList>
    </citation>
    <scope>NUCLEOTIDE SEQUENCE</scope>
    <source>
        <tissue evidence="6">Whole body</tissue>
    </source>
</reference>